<dbReference type="STRING" id="926556.Echvi_3937"/>
<dbReference type="EMBL" id="CP003346">
    <property type="protein sequence ID" value="AGA80147.1"/>
    <property type="molecule type" value="Genomic_DNA"/>
</dbReference>
<sequence>MFFHPNLYFFVVMFIYIGHASQDDSYKDLPSLNNKWIHNAAERLKKHHEKMIFIIKHFFY</sequence>
<gene>
    <name evidence="1" type="ordered locus">Echvi_3937</name>
</gene>
<name>L0G3Q1_ECHVK</name>
<dbReference type="HOGENOM" id="CLU_2934004_0_0_10"/>
<keyword evidence="2" id="KW-1185">Reference proteome</keyword>
<reference evidence="2" key="1">
    <citation type="submission" date="2012-02" db="EMBL/GenBank/DDBJ databases">
        <title>The complete genome of Echinicola vietnamensis DSM 17526.</title>
        <authorList>
            <person name="Lucas S."/>
            <person name="Copeland A."/>
            <person name="Lapidus A."/>
            <person name="Glavina del Rio T."/>
            <person name="Dalin E."/>
            <person name="Tice H."/>
            <person name="Bruce D."/>
            <person name="Goodwin L."/>
            <person name="Pitluck S."/>
            <person name="Peters L."/>
            <person name="Ovchinnikova G."/>
            <person name="Teshima H."/>
            <person name="Kyrpides N."/>
            <person name="Mavromatis K."/>
            <person name="Ivanova N."/>
            <person name="Brettin T."/>
            <person name="Detter J.C."/>
            <person name="Han C."/>
            <person name="Larimer F."/>
            <person name="Land M."/>
            <person name="Hauser L."/>
            <person name="Markowitz V."/>
            <person name="Cheng J.-F."/>
            <person name="Hugenholtz P."/>
            <person name="Woyke T."/>
            <person name="Wu D."/>
            <person name="Brambilla E."/>
            <person name="Klenk H.-P."/>
            <person name="Eisen J.A."/>
        </authorList>
    </citation>
    <scope>NUCLEOTIDE SEQUENCE [LARGE SCALE GENOMIC DNA]</scope>
    <source>
        <strain evidence="2">DSM 17526 / LMG 23754 / KMM 6221</strain>
    </source>
</reference>
<organism evidence="1 2">
    <name type="scientific">Echinicola vietnamensis (strain DSM 17526 / LMG 23754 / KMM 6221)</name>
    <dbReference type="NCBI Taxonomy" id="926556"/>
    <lineage>
        <taxon>Bacteria</taxon>
        <taxon>Pseudomonadati</taxon>
        <taxon>Bacteroidota</taxon>
        <taxon>Cytophagia</taxon>
        <taxon>Cytophagales</taxon>
        <taxon>Cyclobacteriaceae</taxon>
        <taxon>Echinicola</taxon>
    </lineage>
</organism>
<accession>L0G3Q1</accession>
<dbReference type="AlphaFoldDB" id="L0G3Q1"/>
<evidence type="ECO:0000313" key="2">
    <source>
        <dbReference type="Proteomes" id="UP000010796"/>
    </source>
</evidence>
<dbReference type="Proteomes" id="UP000010796">
    <property type="component" value="Chromosome"/>
</dbReference>
<proteinExistence type="predicted"/>
<protein>
    <submittedName>
        <fullName evidence="1">Uncharacterized protein</fullName>
    </submittedName>
</protein>
<dbReference type="KEGG" id="evi:Echvi_3937"/>
<evidence type="ECO:0000313" key="1">
    <source>
        <dbReference type="EMBL" id="AGA80147.1"/>
    </source>
</evidence>